<dbReference type="Proteomes" id="UP001210231">
    <property type="component" value="Unassembled WGS sequence"/>
</dbReference>
<dbReference type="InterPro" id="IPR032808">
    <property type="entry name" value="DoxX"/>
</dbReference>
<evidence type="ECO:0000256" key="1">
    <source>
        <dbReference type="ARBA" id="ARBA00004141"/>
    </source>
</evidence>
<name>A0ABT4UNE4_9BACT</name>
<gene>
    <name evidence="6" type="ORF">O3P16_16195</name>
</gene>
<accession>A0ABT4UNE4</accession>
<evidence type="ECO:0000256" key="2">
    <source>
        <dbReference type="ARBA" id="ARBA00022692"/>
    </source>
</evidence>
<reference evidence="6 7" key="1">
    <citation type="submission" date="2022-12" db="EMBL/GenBank/DDBJ databases">
        <title>Chitinophagaceae gen. sp. nov., a new member of the family Chitinophagaceae, isolated from soil in a chemical factory.</title>
        <authorList>
            <person name="Ke Z."/>
        </authorList>
    </citation>
    <scope>NUCLEOTIDE SEQUENCE [LARGE SCALE GENOMIC DNA]</scope>
    <source>
        <strain evidence="6 7">LY-5</strain>
    </source>
</reference>
<evidence type="ECO:0000313" key="6">
    <source>
        <dbReference type="EMBL" id="MDA3616359.1"/>
    </source>
</evidence>
<comment type="caution">
    <text evidence="6">The sequence shown here is derived from an EMBL/GenBank/DDBJ whole genome shotgun (WGS) entry which is preliminary data.</text>
</comment>
<protein>
    <submittedName>
        <fullName evidence="6">DoxX family protein</fullName>
    </submittedName>
</protein>
<dbReference type="EMBL" id="JAQGEF010000028">
    <property type="protein sequence ID" value="MDA3616359.1"/>
    <property type="molecule type" value="Genomic_DNA"/>
</dbReference>
<keyword evidence="7" id="KW-1185">Reference proteome</keyword>
<evidence type="ECO:0000313" key="7">
    <source>
        <dbReference type="Proteomes" id="UP001210231"/>
    </source>
</evidence>
<sequence length="120" mass="12849">MNGKTKKLIHWALTGLVAFILVGSAVAKLTNGAQAAEIAKGVGGPQNVVILGILELIIAAIWIYPRTGILGTLLAASYMGGAIAVHFVNNQPILIPVIIQMVIWLTAAYRFPELTKRIIY</sequence>
<dbReference type="RefSeq" id="WP_407032688.1">
    <property type="nucleotide sequence ID" value="NZ_JAQGEF010000028.1"/>
</dbReference>
<keyword evidence="2 5" id="KW-0812">Transmembrane</keyword>
<comment type="subcellular location">
    <subcellularLocation>
        <location evidence="1">Membrane</location>
        <topology evidence="1">Multi-pass membrane protein</topology>
    </subcellularLocation>
</comment>
<keyword evidence="4 5" id="KW-0472">Membrane</keyword>
<evidence type="ECO:0000256" key="3">
    <source>
        <dbReference type="ARBA" id="ARBA00022989"/>
    </source>
</evidence>
<keyword evidence="3 5" id="KW-1133">Transmembrane helix</keyword>
<organism evidence="6 7">
    <name type="scientific">Polluticaenibacter yanchengensis</name>
    <dbReference type="NCBI Taxonomy" id="3014562"/>
    <lineage>
        <taxon>Bacteria</taxon>
        <taxon>Pseudomonadati</taxon>
        <taxon>Bacteroidota</taxon>
        <taxon>Chitinophagia</taxon>
        <taxon>Chitinophagales</taxon>
        <taxon>Chitinophagaceae</taxon>
        <taxon>Polluticaenibacter</taxon>
    </lineage>
</organism>
<feature type="transmembrane region" description="Helical" evidence="5">
    <location>
        <begin position="69"/>
        <end position="87"/>
    </location>
</feature>
<proteinExistence type="predicted"/>
<feature type="transmembrane region" description="Helical" evidence="5">
    <location>
        <begin position="93"/>
        <end position="111"/>
    </location>
</feature>
<feature type="transmembrane region" description="Helical" evidence="5">
    <location>
        <begin position="45"/>
        <end position="64"/>
    </location>
</feature>
<evidence type="ECO:0000256" key="5">
    <source>
        <dbReference type="SAM" id="Phobius"/>
    </source>
</evidence>
<dbReference type="Pfam" id="PF13564">
    <property type="entry name" value="DoxX_2"/>
    <property type="match status" value="1"/>
</dbReference>
<evidence type="ECO:0000256" key="4">
    <source>
        <dbReference type="ARBA" id="ARBA00023136"/>
    </source>
</evidence>